<comment type="catalytic activity">
    <reaction evidence="10 15">
        <text>2'-deoxycytidine + H2O + H(+) = 2'-deoxyuridine + NH4(+)</text>
        <dbReference type="Rhea" id="RHEA:13433"/>
        <dbReference type="ChEBI" id="CHEBI:15377"/>
        <dbReference type="ChEBI" id="CHEBI:15378"/>
        <dbReference type="ChEBI" id="CHEBI:15698"/>
        <dbReference type="ChEBI" id="CHEBI:16450"/>
        <dbReference type="ChEBI" id="CHEBI:28938"/>
        <dbReference type="EC" id="3.5.4.5"/>
    </reaction>
</comment>
<evidence type="ECO:0000256" key="6">
    <source>
        <dbReference type="ARBA" id="ARBA00022723"/>
    </source>
</evidence>
<dbReference type="PANTHER" id="PTHR11644">
    <property type="entry name" value="CYTIDINE DEAMINASE"/>
    <property type="match status" value="1"/>
</dbReference>
<dbReference type="PROSITE" id="PS51747">
    <property type="entry name" value="CYT_DCMP_DEAMINASES_2"/>
    <property type="match status" value="1"/>
</dbReference>
<dbReference type="GO" id="GO:0004126">
    <property type="term" value="F:cytidine deaminase activity"/>
    <property type="evidence" value="ECO:0007669"/>
    <property type="project" value="UniProtKB-UniRule"/>
</dbReference>
<protein>
    <recommendedName>
        <fullName evidence="5 15">Cytidine deaminase</fullName>
        <ecNumber evidence="4 15">3.5.4.5</ecNumber>
    </recommendedName>
    <alternativeName>
        <fullName evidence="9 15">Cytidine aminohydrolase</fullName>
    </alternativeName>
</protein>
<evidence type="ECO:0000256" key="7">
    <source>
        <dbReference type="ARBA" id="ARBA00022801"/>
    </source>
</evidence>
<keyword evidence="6 14" id="KW-0479">Metal-binding</keyword>
<evidence type="ECO:0000256" key="3">
    <source>
        <dbReference type="ARBA" id="ARBA00006576"/>
    </source>
</evidence>
<dbReference type="PROSITE" id="PS00903">
    <property type="entry name" value="CYT_DCMP_DEAMINASES_1"/>
    <property type="match status" value="1"/>
</dbReference>
<dbReference type="GO" id="GO:0005829">
    <property type="term" value="C:cytosol"/>
    <property type="evidence" value="ECO:0007669"/>
    <property type="project" value="TreeGrafter"/>
</dbReference>
<evidence type="ECO:0000259" key="16">
    <source>
        <dbReference type="PROSITE" id="PS51747"/>
    </source>
</evidence>
<dbReference type="NCBIfam" id="NF004064">
    <property type="entry name" value="PRK05578.1"/>
    <property type="match status" value="1"/>
</dbReference>
<dbReference type="GO" id="GO:0072527">
    <property type="term" value="P:pyrimidine-containing compound metabolic process"/>
    <property type="evidence" value="ECO:0007669"/>
    <property type="project" value="UniProtKB-ARBA"/>
</dbReference>
<gene>
    <name evidence="17" type="primary">cdd</name>
    <name evidence="17" type="ORF">SAMEA104719789_00752</name>
</gene>
<feature type="binding site" evidence="14">
    <location>
        <position position="69"/>
    </location>
    <ligand>
        <name>Zn(2+)</name>
        <dbReference type="ChEBI" id="CHEBI:29105"/>
        <note>catalytic</note>
    </ligand>
</feature>
<evidence type="ECO:0000256" key="9">
    <source>
        <dbReference type="ARBA" id="ARBA00032005"/>
    </source>
</evidence>
<evidence type="ECO:0000256" key="5">
    <source>
        <dbReference type="ARBA" id="ARBA00018266"/>
    </source>
</evidence>
<evidence type="ECO:0000256" key="13">
    <source>
        <dbReference type="PIRSR" id="PIRSR606262-2"/>
    </source>
</evidence>
<dbReference type="PANTHER" id="PTHR11644:SF2">
    <property type="entry name" value="CYTIDINE DEAMINASE"/>
    <property type="match status" value="1"/>
</dbReference>
<dbReference type="InterPro" id="IPR016193">
    <property type="entry name" value="Cytidine_deaminase-like"/>
</dbReference>
<evidence type="ECO:0000256" key="14">
    <source>
        <dbReference type="PIRSR" id="PIRSR606262-3"/>
    </source>
</evidence>
<dbReference type="OrthoDB" id="9795347at2"/>
<evidence type="ECO:0000256" key="4">
    <source>
        <dbReference type="ARBA" id="ARBA00012783"/>
    </source>
</evidence>
<dbReference type="Gene3D" id="3.40.140.10">
    <property type="entry name" value="Cytidine Deaminase, domain 2"/>
    <property type="match status" value="1"/>
</dbReference>
<feature type="binding site" evidence="13">
    <location>
        <begin position="58"/>
        <end position="64"/>
    </location>
    <ligand>
        <name>substrate</name>
    </ligand>
</feature>
<dbReference type="InterPro" id="IPR050202">
    <property type="entry name" value="Cyt/Deoxycyt_deaminase"/>
</dbReference>
<evidence type="ECO:0000256" key="11">
    <source>
        <dbReference type="ARBA" id="ARBA00049558"/>
    </source>
</evidence>
<accession>A0A383TXD9</accession>
<evidence type="ECO:0000256" key="10">
    <source>
        <dbReference type="ARBA" id="ARBA00049252"/>
    </source>
</evidence>
<dbReference type="InterPro" id="IPR006262">
    <property type="entry name" value="Cyt_deam_tetra"/>
</dbReference>
<comment type="catalytic activity">
    <reaction evidence="11 15">
        <text>cytidine + H2O + H(+) = uridine + NH4(+)</text>
        <dbReference type="Rhea" id="RHEA:16069"/>
        <dbReference type="ChEBI" id="CHEBI:15377"/>
        <dbReference type="ChEBI" id="CHEBI:15378"/>
        <dbReference type="ChEBI" id="CHEBI:16704"/>
        <dbReference type="ChEBI" id="CHEBI:17562"/>
        <dbReference type="ChEBI" id="CHEBI:28938"/>
        <dbReference type="EC" id="3.5.4.5"/>
    </reaction>
</comment>
<dbReference type="Proteomes" id="UP000262142">
    <property type="component" value="Unassembled WGS sequence"/>
</dbReference>
<organism evidence="17 18">
    <name type="scientific">Candidatus Ornithobacterium hominis</name>
    <dbReference type="NCBI Taxonomy" id="2497989"/>
    <lineage>
        <taxon>Bacteria</taxon>
        <taxon>Pseudomonadati</taxon>
        <taxon>Bacteroidota</taxon>
        <taxon>Flavobacteriia</taxon>
        <taxon>Flavobacteriales</taxon>
        <taxon>Weeksellaceae</taxon>
        <taxon>Ornithobacterium</taxon>
    </lineage>
</organism>
<evidence type="ECO:0000313" key="18">
    <source>
        <dbReference type="Proteomes" id="UP000262142"/>
    </source>
</evidence>
<dbReference type="InterPro" id="IPR002125">
    <property type="entry name" value="CMP_dCMP_dom"/>
</dbReference>
<name>A0A383TXD9_9FLAO</name>
<keyword evidence="18" id="KW-1185">Reference proteome</keyword>
<evidence type="ECO:0000256" key="15">
    <source>
        <dbReference type="RuleBase" id="RU364006"/>
    </source>
</evidence>
<dbReference type="InterPro" id="IPR016192">
    <property type="entry name" value="APOBEC/CMP_deaminase_Zn-bd"/>
</dbReference>
<comment type="cofactor">
    <cofactor evidence="1 14 15">
        <name>Zn(2+)</name>
        <dbReference type="ChEBI" id="CHEBI:29105"/>
    </cofactor>
</comment>
<feature type="domain" description="CMP/dCMP-type deaminase" evidence="16">
    <location>
        <begin position="17"/>
        <end position="152"/>
    </location>
</feature>
<dbReference type="Pfam" id="PF00383">
    <property type="entry name" value="dCMP_cyt_deam_1"/>
    <property type="match status" value="1"/>
</dbReference>
<dbReference type="GO" id="GO:0008270">
    <property type="term" value="F:zinc ion binding"/>
    <property type="evidence" value="ECO:0007669"/>
    <property type="project" value="UniProtKB-UniRule"/>
</dbReference>
<dbReference type="NCBIfam" id="TIGR01354">
    <property type="entry name" value="cyt_deam_tetra"/>
    <property type="match status" value="1"/>
</dbReference>
<reference evidence="17 18" key="1">
    <citation type="submission" date="2018-09" db="EMBL/GenBank/DDBJ databases">
        <authorList>
            <consortium name="Pathogen Informatics"/>
        </authorList>
    </citation>
    <scope>NUCLEOTIDE SEQUENCE [LARGE SCALE GENOMIC DNA]</scope>
    <source>
        <strain evidence="17 18">OH-22767</strain>
    </source>
</reference>
<dbReference type="CDD" id="cd01283">
    <property type="entry name" value="cytidine_deaminase"/>
    <property type="match status" value="1"/>
</dbReference>
<dbReference type="RefSeq" id="WP_119057677.1">
    <property type="nucleotide sequence ID" value="NZ_UNSC01000003.1"/>
</dbReference>
<dbReference type="GO" id="GO:0042802">
    <property type="term" value="F:identical protein binding"/>
    <property type="evidence" value="ECO:0007669"/>
    <property type="project" value="UniProtKB-ARBA"/>
</dbReference>
<evidence type="ECO:0000256" key="12">
    <source>
        <dbReference type="PIRSR" id="PIRSR606262-1"/>
    </source>
</evidence>
<evidence type="ECO:0000256" key="8">
    <source>
        <dbReference type="ARBA" id="ARBA00022833"/>
    </source>
</evidence>
<evidence type="ECO:0000313" key="17">
    <source>
        <dbReference type="EMBL" id="SZD72312.1"/>
    </source>
</evidence>
<dbReference type="GO" id="GO:0055086">
    <property type="term" value="P:nucleobase-containing small molecule metabolic process"/>
    <property type="evidence" value="ECO:0007669"/>
    <property type="project" value="UniProtKB-ARBA"/>
</dbReference>
<evidence type="ECO:0000256" key="1">
    <source>
        <dbReference type="ARBA" id="ARBA00001947"/>
    </source>
</evidence>
<keyword evidence="7 15" id="KW-0378">Hydrolase</keyword>
<keyword evidence="8 14" id="KW-0862">Zinc</keyword>
<feature type="active site" description="Proton donor" evidence="12">
    <location>
        <position position="71"/>
    </location>
</feature>
<proteinExistence type="inferred from homology"/>
<evidence type="ECO:0000256" key="2">
    <source>
        <dbReference type="ARBA" id="ARBA00003949"/>
    </source>
</evidence>
<feature type="binding site" evidence="14">
    <location>
        <position position="106"/>
    </location>
    <ligand>
        <name>Zn(2+)</name>
        <dbReference type="ChEBI" id="CHEBI:29105"/>
        <note>catalytic</note>
    </ligand>
</feature>
<dbReference type="AlphaFoldDB" id="A0A383TXD9"/>
<comment type="similarity">
    <text evidence="3 15">Belongs to the cytidine and deoxycytidylate deaminase family.</text>
</comment>
<dbReference type="SUPFAM" id="SSF53927">
    <property type="entry name" value="Cytidine deaminase-like"/>
    <property type="match status" value="1"/>
</dbReference>
<sequence length="155" mass="17496">MKREIKFFNEIFENLTPKTQEIIEIAKSSMEKAYAPYSKFKVGAAVLLENGEIITGNNQENAAYPSGLCAERVAVFSAKALYPEDKILKIAIFTNREKDDSAVAPCGACRQSILEYEVQQNQPIEIIFQGEKNKFIRVESTGDLLPFYFDSSRLI</sequence>
<comment type="function">
    <text evidence="2 15">This enzyme scavenges exogenous and endogenous cytidine and 2'-deoxycytidine for UMP synthesis.</text>
</comment>
<dbReference type="EMBL" id="UNSC01000003">
    <property type="protein sequence ID" value="SZD72312.1"/>
    <property type="molecule type" value="Genomic_DNA"/>
</dbReference>
<feature type="binding site" evidence="14">
    <location>
        <position position="109"/>
    </location>
    <ligand>
        <name>Zn(2+)</name>
        <dbReference type="ChEBI" id="CHEBI:29105"/>
        <note>catalytic</note>
    </ligand>
</feature>
<dbReference type="EC" id="3.5.4.5" evidence="4 15"/>